<comment type="caution">
    <text evidence="1">The sequence shown here is derived from an EMBL/GenBank/DDBJ whole genome shotgun (WGS) entry which is preliminary data.</text>
</comment>
<dbReference type="Proteomes" id="UP001497535">
    <property type="component" value="Unassembled WGS sequence"/>
</dbReference>
<evidence type="ECO:0000313" key="2">
    <source>
        <dbReference type="Proteomes" id="UP001497535"/>
    </source>
</evidence>
<proteinExistence type="predicted"/>
<accession>A0ACB0ZAV3</accession>
<evidence type="ECO:0000313" key="1">
    <source>
        <dbReference type="EMBL" id="CAK5075370.1"/>
    </source>
</evidence>
<sequence length="150" mass="16842">MATPSPIKKNGSFTKSPSRKSDHKNVGGQHKAKVELSSSKNDSKSPPHLRCLPQARVRHIMECSPGGEDLKMSEDGVIAMAKAAEGFIELLARGAYAETSGVSVNYNHLSNYVHSSEEFDFIQGWRKFQFFEIYFSDRVWDRDICFLQLG</sequence>
<protein>
    <submittedName>
        <fullName evidence="1">Uncharacterized protein</fullName>
    </submittedName>
</protein>
<reference evidence="1" key="1">
    <citation type="submission" date="2023-11" db="EMBL/GenBank/DDBJ databases">
        <authorList>
            <person name="Poullet M."/>
        </authorList>
    </citation>
    <scope>NUCLEOTIDE SEQUENCE</scope>
    <source>
        <strain evidence="1">E1834</strain>
    </source>
</reference>
<keyword evidence="2" id="KW-1185">Reference proteome</keyword>
<dbReference type="EMBL" id="CAVMJV010000028">
    <property type="protein sequence ID" value="CAK5075370.1"/>
    <property type="molecule type" value="Genomic_DNA"/>
</dbReference>
<organism evidence="1 2">
    <name type="scientific">Meloidogyne enterolobii</name>
    <name type="common">Root-knot nematode worm</name>
    <name type="synonym">Meloidogyne mayaguensis</name>
    <dbReference type="NCBI Taxonomy" id="390850"/>
    <lineage>
        <taxon>Eukaryota</taxon>
        <taxon>Metazoa</taxon>
        <taxon>Ecdysozoa</taxon>
        <taxon>Nematoda</taxon>
        <taxon>Chromadorea</taxon>
        <taxon>Rhabditida</taxon>
        <taxon>Tylenchina</taxon>
        <taxon>Tylenchomorpha</taxon>
        <taxon>Tylenchoidea</taxon>
        <taxon>Meloidogynidae</taxon>
        <taxon>Meloidogyninae</taxon>
        <taxon>Meloidogyne</taxon>
    </lineage>
</organism>
<name>A0ACB0ZAV3_MELEN</name>
<gene>
    <name evidence="1" type="ORF">MENTE1834_LOCUS22167</name>
</gene>